<keyword evidence="3" id="KW-1185">Reference proteome</keyword>
<organism evidence="3">
    <name type="scientific">Chaetomium thermophilum (strain DSM 1495 / CBS 144.50 / IMI 039719)</name>
    <name type="common">Thermochaetoides thermophila</name>
    <dbReference type="NCBI Taxonomy" id="759272"/>
    <lineage>
        <taxon>Eukaryota</taxon>
        <taxon>Fungi</taxon>
        <taxon>Dikarya</taxon>
        <taxon>Ascomycota</taxon>
        <taxon>Pezizomycotina</taxon>
        <taxon>Sordariomycetes</taxon>
        <taxon>Sordariomycetidae</taxon>
        <taxon>Sordariales</taxon>
        <taxon>Chaetomiaceae</taxon>
        <taxon>Thermochaetoides</taxon>
    </lineage>
</organism>
<dbReference type="KEGG" id="cthr:CTHT_0001310"/>
<reference evidence="2 3" key="1">
    <citation type="journal article" date="2011" name="Cell">
        <title>Insight into structure and assembly of the nuclear pore complex by utilizing the genome of a eukaryotic thermophile.</title>
        <authorList>
            <person name="Amlacher S."/>
            <person name="Sarges P."/>
            <person name="Flemming D."/>
            <person name="van Noort V."/>
            <person name="Kunze R."/>
            <person name="Devos D.P."/>
            <person name="Arumugam M."/>
            <person name="Bork P."/>
            <person name="Hurt E."/>
        </authorList>
    </citation>
    <scope>NUCLEOTIDE SEQUENCE [LARGE SCALE GENOMIC DNA]</scope>
    <source>
        <strain evidence="3">DSM 1495 / CBS 144.50 / IMI 039719</strain>
    </source>
</reference>
<dbReference type="HOGENOM" id="CLU_066375_0_0_1"/>
<feature type="compositionally biased region" description="Low complexity" evidence="1">
    <location>
        <begin position="83"/>
        <end position="95"/>
    </location>
</feature>
<dbReference type="OMA" id="CFSASND"/>
<dbReference type="RefSeq" id="XP_006690682.1">
    <property type="nucleotide sequence ID" value="XM_006690619.1"/>
</dbReference>
<evidence type="ECO:0000256" key="1">
    <source>
        <dbReference type="SAM" id="MobiDB-lite"/>
    </source>
</evidence>
<proteinExistence type="predicted"/>
<dbReference type="GeneID" id="18254169"/>
<dbReference type="OrthoDB" id="4735138at2759"/>
<sequence length="290" mass="32250">MQSDSQLCQSCPILATVPISDAILQEVYSSDQAMYPVNLPYSRLHSWVAATTPSLSMSFVFQDPHASSASAMSCSDLAESGCTNPSTDSNPDPSSELTGSSASFTSAAVQSSDGKIAVAGVIIVLPLLKHHWLDLLQGKLKESEIDPVTMFPKEQERAEQVEVGLHVYHIERFAVPRREKQDWKSALKGKKFAEFALDEVMGRVEREKRRWRVLGQSALTATQNGQRAFRRLGFVPTGYREFFVEKGSENGKKMFDMICTYVEDDMFEDLKGSDKSVVLRSEMTVKYSAN</sequence>
<protein>
    <submittedName>
        <fullName evidence="2">Uncharacterized protein</fullName>
    </submittedName>
</protein>
<feature type="region of interest" description="Disordered" evidence="1">
    <location>
        <begin position="77"/>
        <end position="101"/>
    </location>
</feature>
<name>G0RZ12_CHATD</name>
<dbReference type="AlphaFoldDB" id="G0RZ12"/>
<dbReference type="Proteomes" id="UP000008066">
    <property type="component" value="Unassembled WGS sequence"/>
</dbReference>
<gene>
    <name evidence="2" type="ORF">CTHT_0001310</name>
</gene>
<evidence type="ECO:0000313" key="3">
    <source>
        <dbReference type="Proteomes" id="UP000008066"/>
    </source>
</evidence>
<accession>G0RZ12</accession>
<evidence type="ECO:0000313" key="2">
    <source>
        <dbReference type="EMBL" id="EGS23440.1"/>
    </source>
</evidence>
<dbReference type="EMBL" id="GL988032">
    <property type="protein sequence ID" value="EGS23440.1"/>
    <property type="molecule type" value="Genomic_DNA"/>
</dbReference>
<dbReference type="eggNOG" id="ENOG502SEB7">
    <property type="taxonomic scope" value="Eukaryota"/>
</dbReference>